<keyword evidence="2" id="KW-0732">Signal</keyword>
<organism evidence="3 4">
    <name type="scientific">Paractinoplanes tereljensis</name>
    <dbReference type="NCBI Taxonomy" id="571912"/>
    <lineage>
        <taxon>Bacteria</taxon>
        <taxon>Bacillati</taxon>
        <taxon>Actinomycetota</taxon>
        <taxon>Actinomycetes</taxon>
        <taxon>Micromonosporales</taxon>
        <taxon>Micromonosporaceae</taxon>
        <taxon>Paractinoplanes</taxon>
    </lineage>
</organism>
<evidence type="ECO:0000256" key="2">
    <source>
        <dbReference type="SAM" id="SignalP"/>
    </source>
</evidence>
<dbReference type="RefSeq" id="WP_203814436.1">
    <property type="nucleotide sequence ID" value="NZ_BOMY01000062.1"/>
</dbReference>
<dbReference type="Proteomes" id="UP000623608">
    <property type="component" value="Unassembled WGS sequence"/>
</dbReference>
<evidence type="ECO:0000313" key="3">
    <source>
        <dbReference type="EMBL" id="GIF26632.1"/>
    </source>
</evidence>
<dbReference type="PROSITE" id="PS51257">
    <property type="entry name" value="PROKAR_LIPOPROTEIN"/>
    <property type="match status" value="1"/>
</dbReference>
<evidence type="ECO:0000256" key="1">
    <source>
        <dbReference type="SAM" id="MobiDB-lite"/>
    </source>
</evidence>
<dbReference type="Gene3D" id="2.50.20.20">
    <property type="match status" value="1"/>
</dbReference>
<name>A0A919U083_9ACTN</name>
<proteinExistence type="predicted"/>
<gene>
    <name evidence="3" type="ORF">Ate02nite_93620</name>
</gene>
<evidence type="ECO:0008006" key="5">
    <source>
        <dbReference type="Google" id="ProtNLM"/>
    </source>
</evidence>
<reference evidence="3" key="1">
    <citation type="submission" date="2021-01" db="EMBL/GenBank/DDBJ databases">
        <title>Whole genome shotgun sequence of Actinoplanes tereljensis NBRC 105297.</title>
        <authorList>
            <person name="Komaki H."/>
            <person name="Tamura T."/>
        </authorList>
    </citation>
    <scope>NUCLEOTIDE SEQUENCE</scope>
    <source>
        <strain evidence="3">NBRC 105297</strain>
    </source>
</reference>
<comment type="caution">
    <text evidence="3">The sequence shown here is derived from an EMBL/GenBank/DDBJ whole genome shotgun (WGS) entry which is preliminary data.</text>
</comment>
<feature type="chain" id="PRO_5037896647" description="Lipoprotein" evidence="2">
    <location>
        <begin position="29"/>
        <end position="238"/>
    </location>
</feature>
<feature type="signal peptide" evidence="2">
    <location>
        <begin position="1"/>
        <end position="28"/>
    </location>
</feature>
<dbReference type="EMBL" id="BOMY01000062">
    <property type="protein sequence ID" value="GIF26632.1"/>
    <property type="molecule type" value="Genomic_DNA"/>
</dbReference>
<sequence length="238" mass="24719">MKPRQTALPVVALVATLLAGCAGSGSQAAPPASVTGTPAAPSPSPAPQSARDELQAALALFRTSTYRYAVTGDYLPKEKIRASGAHDPHARAATWTDKITGGSEAGTNKQIVIGADRYRAEGGAKWKHLARTDATIDADDPDGLSRFAASITSTQRTAPHAFKGDLFVLATGDKTGFLPLGAPSLQFPDNVGVQFTAALDEQGRVRSIAIALKTPDGTLHQNITFSGYGEPVTISKPA</sequence>
<dbReference type="AlphaFoldDB" id="A0A919U083"/>
<feature type="compositionally biased region" description="Low complexity" evidence="1">
    <location>
        <begin position="26"/>
        <end position="39"/>
    </location>
</feature>
<accession>A0A919U083</accession>
<feature type="region of interest" description="Disordered" evidence="1">
    <location>
        <begin position="26"/>
        <end position="51"/>
    </location>
</feature>
<evidence type="ECO:0000313" key="4">
    <source>
        <dbReference type="Proteomes" id="UP000623608"/>
    </source>
</evidence>
<keyword evidence="4" id="KW-1185">Reference proteome</keyword>
<protein>
    <recommendedName>
        <fullName evidence="5">Lipoprotein</fullName>
    </recommendedName>
</protein>